<dbReference type="GO" id="GO:0061630">
    <property type="term" value="F:ubiquitin protein ligase activity"/>
    <property type="evidence" value="ECO:0007669"/>
    <property type="project" value="UniProtKB-EC"/>
</dbReference>
<evidence type="ECO:0000256" key="1">
    <source>
        <dbReference type="ARBA" id="ARBA00000900"/>
    </source>
</evidence>
<evidence type="ECO:0000256" key="3">
    <source>
        <dbReference type="ARBA" id="ARBA00012483"/>
    </source>
</evidence>
<keyword evidence="10" id="KW-1133">Transmembrane helix</keyword>
<keyword evidence="8" id="KW-0833">Ubl conjugation pathway</keyword>
<evidence type="ECO:0000256" key="8">
    <source>
        <dbReference type="ARBA" id="ARBA00022786"/>
    </source>
</evidence>
<comment type="caution">
    <text evidence="15">The sequence shown here is derived from an EMBL/GenBank/DDBJ whole genome shotgun (WGS) entry which is preliminary data.</text>
</comment>
<dbReference type="PANTHER" id="PTHR45977">
    <property type="entry name" value="TARGET OF ERK KINASE MPK-1"/>
    <property type="match status" value="1"/>
</dbReference>
<dbReference type="OrthoDB" id="8062037at2759"/>
<dbReference type="GO" id="GO:0006511">
    <property type="term" value="P:ubiquitin-dependent protein catabolic process"/>
    <property type="evidence" value="ECO:0007669"/>
    <property type="project" value="TreeGrafter"/>
</dbReference>
<dbReference type="AlphaFoldDB" id="A0A812KJF2"/>
<proteinExistence type="predicted"/>
<evidence type="ECO:0000256" key="10">
    <source>
        <dbReference type="ARBA" id="ARBA00022989"/>
    </source>
</evidence>
<evidence type="ECO:0000256" key="5">
    <source>
        <dbReference type="ARBA" id="ARBA00022692"/>
    </source>
</evidence>
<dbReference type="Pfam" id="PF13639">
    <property type="entry name" value="zf-RING_2"/>
    <property type="match status" value="1"/>
</dbReference>
<keyword evidence="4" id="KW-0808">Transferase</keyword>
<protein>
    <recommendedName>
        <fullName evidence="3">RING-type E3 ubiquitin transferase</fullName>
        <ecNumber evidence="3">2.3.2.27</ecNumber>
    </recommendedName>
</protein>
<feature type="region of interest" description="Disordered" evidence="13">
    <location>
        <begin position="369"/>
        <end position="404"/>
    </location>
</feature>
<dbReference type="PROSITE" id="PS50089">
    <property type="entry name" value="ZF_RING_2"/>
    <property type="match status" value="1"/>
</dbReference>
<gene>
    <name evidence="15" type="primary">RHG1A</name>
    <name evidence="15" type="ORF">SPIL2461_LOCUS3148</name>
</gene>
<feature type="domain" description="RING-type" evidence="14">
    <location>
        <begin position="457"/>
        <end position="498"/>
    </location>
</feature>
<dbReference type="SUPFAM" id="SSF57850">
    <property type="entry name" value="RING/U-box"/>
    <property type="match status" value="1"/>
</dbReference>
<comment type="subcellular location">
    <subcellularLocation>
        <location evidence="2">Membrane</location>
        <topology evidence="2">Multi-pass membrane protein</topology>
    </subcellularLocation>
</comment>
<dbReference type="InterPro" id="IPR013083">
    <property type="entry name" value="Znf_RING/FYVE/PHD"/>
</dbReference>
<feature type="region of interest" description="Disordered" evidence="13">
    <location>
        <begin position="278"/>
        <end position="332"/>
    </location>
</feature>
<evidence type="ECO:0000313" key="16">
    <source>
        <dbReference type="Proteomes" id="UP000649617"/>
    </source>
</evidence>
<dbReference type="InterPro" id="IPR001841">
    <property type="entry name" value="Znf_RING"/>
</dbReference>
<evidence type="ECO:0000256" key="4">
    <source>
        <dbReference type="ARBA" id="ARBA00022679"/>
    </source>
</evidence>
<evidence type="ECO:0000256" key="13">
    <source>
        <dbReference type="SAM" id="MobiDB-lite"/>
    </source>
</evidence>
<keyword evidence="6" id="KW-0479">Metal-binding</keyword>
<dbReference type="CDD" id="cd16454">
    <property type="entry name" value="RING-H2_PA-TM-RING"/>
    <property type="match status" value="1"/>
</dbReference>
<dbReference type="Proteomes" id="UP000649617">
    <property type="component" value="Unassembled WGS sequence"/>
</dbReference>
<evidence type="ECO:0000313" key="15">
    <source>
        <dbReference type="EMBL" id="CAE7225320.1"/>
    </source>
</evidence>
<dbReference type="EMBL" id="CAJNIZ010003736">
    <property type="protein sequence ID" value="CAE7225320.1"/>
    <property type="molecule type" value="Genomic_DNA"/>
</dbReference>
<feature type="compositionally biased region" description="Basic and acidic residues" evidence="13">
    <location>
        <begin position="371"/>
        <end position="384"/>
    </location>
</feature>
<dbReference type="SMART" id="SM00184">
    <property type="entry name" value="RING"/>
    <property type="match status" value="1"/>
</dbReference>
<evidence type="ECO:0000256" key="7">
    <source>
        <dbReference type="ARBA" id="ARBA00022771"/>
    </source>
</evidence>
<feature type="compositionally biased region" description="Low complexity" evidence="13">
    <location>
        <begin position="390"/>
        <end position="404"/>
    </location>
</feature>
<evidence type="ECO:0000256" key="11">
    <source>
        <dbReference type="ARBA" id="ARBA00023136"/>
    </source>
</evidence>
<keyword evidence="16" id="KW-1185">Reference proteome</keyword>
<comment type="catalytic activity">
    <reaction evidence="1">
        <text>S-ubiquitinyl-[E2 ubiquitin-conjugating enzyme]-L-cysteine + [acceptor protein]-L-lysine = [E2 ubiquitin-conjugating enzyme]-L-cysteine + N(6)-ubiquitinyl-[acceptor protein]-L-lysine.</text>
        <dbReference type="EC" id="2.3.2.27"/>
    </reaction>
</comment>
<evidence type="ECO:0000259" key="14">
    <source>
        <dbReference type="PROSITE" id="PS50089"/>
    </source>
</evidence>
<reference evidence="15" key="1">
    <citation type="submission" date="2021-02" db="EMBL/GenBank/DDBJ databases">
        <authorList>
            <person name="Dougan E. K."/>
            <person name="Rhodes N."/>
            <person name="Thang M."/>
            <person name="Chan C."/>
        </authorList>
    </citation>
    <scope>NUCLEOTIDE SEQUENCE</scope>
</reference>
<keyword evidence="9" id="KW-0862">Zinc</keyword>
<dbReference type="GO" id="GO:0008270">
    <property type="term" value="F:zinc ion binding"/>
    <property type="evidence" value="ECO:0007669"/>
    <property type="project" value="UniProtKB-KW"/>
</dbReference>
<dbReference type="PANTHER" id="PTHR45977:SF4">
    <property type="entry name" value="RING-TYPE DOMAIN-CONTAINING PROTEIN"/>
    <property type="match status" value="1"/>
</dbReference>
<feature type="region of interest" description="Disordered" evidence="13">
    <location>
        <begin position="114"/>
        <end position="214"/>
    </location>
</feature>
<name>A0A812KJF2_SYMPI</name>
<accession>A0A812KJF2</accession>
<feature type="compositionally biased region" description="Low complexity" evidence="13">
    <location>
        <begin position="168"/>
        <end position="201"/>
    </location>
</feature>
<evidence type="ECO:0000256" key="2">
    <source>
        <dbReference type="ARBA" id="ARBA00004141"/>
    </source>
</evidence>
<evidence type="ECO:0000256" key="12">
    <source>
        <dbReference type="PROSITE-ProRule" id="PRU00175"/>
    </source>
</evidence>
<evidence type="ECO:0000256" key="6">
    <source>
        <dbReference type="ARBA" id="ARBA00022723"/>
    </source>
</evidence>
<dbReference type="Gene3D" id="3.30.40.10">
    <property type="entry name" value="Zinc/RING finger domain, C3HC4 (zinc finger)"/>
    <property type="match status" value="1"/>
</dbReference>
<keyword evidence="7 12" id="KW-0863">Zinc-finger</keyword>
<dbReference type="GO" id="GO:0016567">
    <property type="term" value="P:protein ubiquitination"/>
    <property type="evidence" value="ECO:0007669"/>
    <property type="project" value="TreeGrafter"/>
</dbReference>
<dbReference type="GO" id="GO:0016020">
    <property type="term" value="C:membrane"/>
    <property type="evidence" value="ECO:0007669"/>
    <property type="project" value="UniProtKB-SubCell"/>
</dbReference>
<evidence type="ECO:0000256" key="9">
    <source>
        <dbReference type="ARBA" id="ARBA00022833"/>
    </source>
</evidence>
<keyword evidence="5" id="KW-0812">Transmembrane</keyword>
<organism evidence="15 16">
    <name type="scientific">Symbiodinium pilosum</name>
    <name type="common">Dinoflagellate</name>
    <dbReference type="NCBI Taxonomy" id="2952"/>
    <lineage>
        <taxon>Eukaryota</taxon>
        <taxon>Sar</taxon>
        <taxon>Alveolata</taxon>
        <taxon>Dinophyceae</taxon>
        <taxon>Suessiales</taxon>
        <taxon>Symbiodiniaceae</taxon>
        <taxon>Symbiodinium</taxon>
    </lineage>
</organism>
<dbReference type="EC" id="2.3.2.27" evidence="3"/>
<keyword evidence="11" id="KW-0472">Membrane</keyword>
<sequence length="508" mass="54284">MGLALVKGEKVVASAAVSVTENFLVDTRIFLYGGAASTGEQFPAVTLKALLEMPEAQLKKIKDRALGFRSRDSTLALRVSPDAVARPLALKRLLCSLEAERQRHGTFLQRSALDDVSTATPTPERLRPVALEEGDRSQEPGISQEPEAAEQGRIGGRESASQMVARMLSEPSSAPSAPASVTSSSSAAPLSHPLRSPSLQSMEQPGPVEPREMGAPCETDLLQAAECASSLSSPLPTLDFHASSSHANRSPWMVGRKKEEVDCSSMAACSAHAVGKEPAMPATSLSSSTAAEPDSGSEPSQRETGPGSCESVDPVPVEPECPLRSERESVSVAPSVLAVERECRTRPQTRRARIRELLKRLEVAQSPCPADRMRVDARQKEAKERHLRQASGASSSGPASSPALSLRRSRSFMELVASDSQPHFASARSSAVDPSVLEDVVSRLPAKPVTSCSAEPCTICLEVPAPGEVVTTLPCCHWYHPECIKEWLLHSRLCPLCKALVVPEELGM</sequence>